<comment type="caution">
    <text evidence="9">The sequence shown here is derived from an EMBL/GenBank/DDBJ whole genome shotgun (WGS) entry which is preliminary data.</text>
</comment>
<dbReference type="AlphaFoldDB" id="A0A6A3BMM2"/>
<feature type="transmembrane region" description="Helical" evidence="7">
    <location>
        <begin position="70"/>
        <end position="96"/>
    </location>
</feature>
<dbReference type="GO" id="GO:0005886">
    <property type="term" value="C:plasma membrane"/>
    <property type="evidence" value="ECO:0007669"/>
    <property type="project" value="UniProtKB-SubCell"/>
</dbReference>
<sequence>MKTLSVESGETSHETNPENSMINGVAVLEFVLRFLAAGGTLASAMAMGTAEETVPLVSQSILLNPKFSDLPMFTFFVIANSVACAYLVLSLPLSFYHIIKRATNNSRLVFVMFDTAMLALVTAGASAAASIVYLAHEGNAQANWSAVCQQLDSFCERTSGSLIASFVSVLVLMLVIVSSAIAISHR</sequence>
<keyword evidence="4 7" id="KW-0812">Transmembrane</keyword>
<accession>A0A6A3BMM2</accession>
<comment type="subunit">
    <text evidence="7">Homodimer and heterodimers.</text>
</comment>
<name>A0A6A3BMM2_HIBSY</name>
<keyword evidence="5 7" id="KW-1133">Transmembrane helix</keyword>
<reference evidence="9" key="1">
    <citation type="submission" date="2019-09" db="EMBL/GenBank/DDBJ databases">
        <title>Draft genome information of white flower Hibiscus syriacus.</title>
        <authorList>
            <person name="Kim Y.-M."/>
        </authorList>
    </citation>
    <scope>NUCLEOTIDE SEQUENCE [LARGE SCALE GENOMIC DNA]</scope>
    <source>
        <strain evidence="9">YM2019G1</strain>
    </source>
</reference>
<evidence type="ECO:0000313" key="9">
    <source>
        <dbReference type="EMBL" id="KAE8716099.1"/>
    </source>
</evidence>
<keyword evidence="6 7" id="KW-0472">Membrane</keyword>
<evidence type="ECO:0000313" key="10">
    <source>
        <dbReference type="Proteomes" id="UP000436088"/>
    </source>
</evidence>
<evidence type="ECO:0000259" key="8">
    <source>
        <dbReference type="Pfam" id="PF04535"/>
    </source>
</evidence>
<dbReference type="OrthoDB" id="753675at2759"/>
<evidence type="ECO:0000256" key="2">
    <source>
        <dbReference type="ARBA" id="ARBA00007651"/>
    </source>
</evidence>
<dbReference type="InterPro" id="IPR006459">
    <property type="entry name" value="CASP/CASPL"/>
</dbReference>
<dbReference type="Proteomes" id="UP000436088">
    <property type="component" value="Unassembled WGS sequence"/>
</dbReference>
<protein>
    <recommendedName>
        <fullName evidence="7">CASP-like protein</fullName>
    </recommendedName>
</protein>
<feature type="transmembrane region" description="Helical" evidence="7">
    <location>
        <begin position="162"/>
        <end position="183"/>
    </location>
</feature>
<feature type="domain" description="Casparian strip membrane protein" evidence="8">
    <location>
        <begin position="25"/>
        <end position="170"/>
    </location>
</feature>
<evidence type="ECO:0000256" key="1">
    <source>
        <dbReference type="ARBA" id="ARBA00004651"/>
    </source>
</evidence>
<keyword evidence="10" id="KW-1185">Reference proteome</keyword>
<comment type="subcellular location">
    <subcellularLocation>
        <location evidence="1 7">Cell membrane</location>
        <topology evidence="1 7">Multi-pass membrane protein</topology>
    </subcellularLocation>
</comment>
<organism evidence="9 10">
    <name type="scientific">Hibiscus syriacus</name>
    <name type="common">Rose of Sharon</name>
    <dbReference type="NCBI Taxonomy" id="106335"/>
    <lineage>
        <taxon>Eukaryota</taxon>
        <taxon>Viridiplantae</taxon>
        <taxon>Streptophyta</taxon>
        <taxon>Embryophyta</taxon>
        <taxon>Tracheophyta</taxon>
        <taxon>Spermatophyta</taxon>
        <taxon>Magnoliopsida</taxon>
        <taxon>eudicotyledons</taxon>
        <taxon>Gunneridae</taxon>
        <taxon>Pentapetalae</taxon>
        <taxon>rosids</taxon>
        <taxon>malvids</taxon>
        <taxon>Malvales</taxon>
        <taxon>Malvaceae</taxon>
        <taxon>Malvoideae</taxon>
        <taxon>Hibiscus</taxon>
    </lineage>
</organism>
<evidence type="ECO:0000256" key="3">
    <source>
        <dbReference type="ARBA" id="ARBA00022475"/>
    </source>
</evidence>
<dbReference type="PANTHER" id="PTHR36488">
    <property type="entry name" value="CASP-LIKE PROTEIN 1U1"/>
    <property type="match status" value="1"/>
</dbReference>
<keyword evidence="3 7" id="KW-1003">Cell membrane</keyword>
<comment type="caution">
    <text evidence="7">Lacks conserved residue(s) required for the propagation of feature annotation.</text>
</comment>
<evidence type="ECO:0000256" key="6">
    <source>
        <dbReference type="ARBA" id="ARBA00023136"/>
    </source>
</evidence>
<comment type="similarity">
    <text evidence="2 7">Belongs to the Casparian strip membrane proteins (CASP) family.</text>
</comment>
<feature type="transmembrane region" description="Helical" evidence="7">
    <location>
        <begin position="108"/>
        <end position="135"/>
    </location>
</feature>
<proteinExistence type="inferred from homology"/>
<dbReference type="EMBL" id="VEPZ02000855">
    <property type="protein sequence ID" value="KAE8716099.1"/>
    <property type="molecule type" value="Genomic_DNA"/>
</dbReference>
<dbReference type="PANTHER" id="PTHR36488:SF12">
    <property type="entry name" value="CASP-LIKE PROTEIN"/>
    <property type="match status" value="1"/>
</dbReference>
<dbReference type="NCBIfam" id="TIGR01569">
    <property type="entry name" value="A_tha_TIGR01569"/>
    <property type="match status" value="1"/>
</dbReference>
<gene>
    <name evidence="9" type="ORF">F3Y22_tig00110156pilonHSYRG00363</name>
</gene>
<evidence type="ECO:0000256" key="7">
    <source>
        <dbReference type="RuleBase" id="RU361233"/>
    </source>
</evidence>
<dbReference type="InterPro" id="IPR006702">
    <property type="entry name" value="CASP_dom"/>
</dbReference>
<evidence type="ECO:0000256" key="4">
    <source>
        <dbReference type="ARBA" id="ARBA00022692"/>
    </source>
</evidence>
<dbReference type="Pfam" id="PF04535">
    <property type="entry name" value="CASP_dom"/>
    <property type="match status" value="1"/>
</dbReference>
<dbReference type="InterPro" id="IPR044173">
    <property type="entry name" value="CASPL"/>
</dbReference>
<evidence type="ECO:0000256" key="5">
    <source>
        <dbReference type="ARBA" id="ARBA00022989"/>
    </source>
</evidence>